<gene>
    <name evidence="2" type="ORF">V1264_000034</name>
</gene>
<evidence type="ECO:0000313" key="2">
    <source>
        <dbReference type="EMBL" id="KAK7113873.1"/>
    </source>
</evidence>
<dbReference type="SUPFAM" id="SSF57535">
    <property type="entry name" value="Complement control module/SCR domain"/>
    <property type="match status" value="1"/>
</dbReference>
<name>A0AAN9BXY4_9CAEN</name>
<reference evidence="2 3" key="1">
    <citation type="submission" date="2024-02" db="EMBL/GenBank/DDBJ databases">
        <title>Chromosome-scale genome assembly of the rough periwinkle Littorina saxatilis.</title>
        <authorList>
            <person name="De Jode A."/>
            <person name="Faria R."/>
            <person name="Formenti G."/>
            <person name="Sims Y."/>
            <person name="Smith T.P."/>
            <person name="Tracey A."/>
            <person name="Wood J.M.D."/>
            <person name="Zagrodzka Z.B."/>
            <person name="Johannesson K."/>
            <person name="Butlin R.K."/>
            <person name="Leder E.H."/>
        </authorList>
    </citation>
    <scope>NUCLEOTIDE SEQUENCE [LARGE SCALE GENOMIC DNA]</scope>
    <source>
        <strain evidence="2">Snail1</strain>
        <tissue evidence="2">Muscle</tissue>
    </source>
</reference>
<evidence type="ECO:0000313" key="3">
    <source>
        <dbReference type="Proteomes" id="UP001374579"/>
    </source>
</evidence>
<dbReference type="Gene3D" id="2.10.70.10">
    <property type="entry name" value="Complement Module, domain 1"/>
    <property type="match status" value="1"/>
</dbReference>
<proteinExistence type="predicted"/>
<protein>
    <submittedName>
        <fullName evidence="2">Uncharacterized protein</fullName>
    </submittedName>
</protein>
<dbReference type="InterPro" id="IPR035976">
    <property type="entry name" value="Sushi/SCR/CCP_sf"/>
</dbReference>
<keyword evidence="1" id="KW-1015">Disulfide bond</keyword>
<dbReference type="EMBL" id="JBAMIC010000001">
    <property type="protein sequence ID" value="KAK7113873.1"/>
    <property type="molecule type" value="Genomic_DNA"/>
</dbReference>
<dbReference type="AlphaFoldDB" id="A0AAN9BXY4"/>
<sequence length="102" mass="11138">MKTKCGTTNGSRRWSQHAACVSACVVVLCLTPFCWMTAQAGVPWPCWEPPPVGNAYRTWEQGASYVTYECFPTYELTGGDLNRTCDIASANFSGQAPVCTCE</sequence>
<keyword evidence="3" id="KW-1185">Reference proteome</keyword>
<dbReference type="Proteomes" id="UP001374579">
    <property type="component" value="Unassembled WGS sequence"/>
</dbReference>
<comment type="caution">
    <text evidence="2">The sequence shown here is derived from an EMBL/GenBank/DDBJ whole genome shotgun (WGS) entry which is preliminary data.</text>
</comment>
<evidence type="ECO:0000256" key="1">
    <source>
        <dbReference type="ARBA" id="ARBA00023157"/>
    </source>
</evidence>
<organism evidence="2 3">
    <name type="scientific">Littorina saxatilis</name>
    <dbReference type="NCBI Taxonomy" id="31220"/>
    <lineage>
        <taxon>Eukaryota</taxon>
        <taxon>Metazoa</taxon>
        <taxon>Spiralia</taxon>
        <taxon>Lophotrochozoa</taxon>
        <taxon>Mollusca</taxon>
        <taxon>Gastropoda</taxon>
        <taxon>Caenogastropoda</taxon>
        <taxon>Littorinimorpha</taxon>
        <taxon>Littorinoidea</taxon>
        <taxon>Littorinidae</taxon>
        <taxon>Littorina</taxon>
    </lineage>
</organism>
<accession>A0AAN9BXY4</accession>